<dbReference type="GO" id="GO:0051539">
    <property type="term" value="F:4 iron, 4 sulfur cluster binding"/>
    <property type="evidence" value="ECO:0007669"/>
    <property type="project" value="UniProtKB-KW"/>
</dbReference>
<dbReference type="PROSITE" id="PS00932">
    <property type="entry name" value="MOLYBDOPTERIN_PROK_3"/>
    <property type="match status" value="1"/>
</dbReference>
<evidence type="ECO:0000256" key="8">
    <source>
        <dbReference type="ARBA" id="ARBA00022505"/>
    </source>
</evidence>
<comment type="catalytic activity">
    <reaction evidence="18">
        <text>hydrogen sulfide + 3 NADP(+) + 3 H2O = sulfite + 3 NADPH + 4 H(+)</text>
        <dbReference type="Rhea" id="RHEA:13801"/>
        <dbReference type="ChEBI" id="CHEBI:15377"/>
        <dbReference type="ChEBI" id="CHEBI:15378"/>
        <dbReference type="ChEBI" id="CHEBI:17359"/>
        <dbReference type="ChEBI" id="CHEBI:29919"/>
        <dbReference type="ChEBI" id="CHEBI:57783"/>
        <dbReference type="ChEBI" id="CHEBI:58349"/>
        <dbReference type="EC" id="1.8.1.2"/>
    </reaction>
</comment>
<dbReference type="InterPro" id="IPR006657">
    <property type="entry name" value="MoPterin_dinucl-bd_dom"/>
</dbReference>
<sequence>MGTAPLPTTVDTVCGYCGVGCGLTLTVKEGSDRTVASAKGTASHPANRGRLCTKGNTTADMLNAAGRLTTALHRTDRDDEQVPVDVDAAITEVARRFVELRERHGDDAVAFYVSGQMSLEAQYLANKLCKGYFRTNLIESNSRLCMASAGTGYKQSLGADGPPGSYDDLDHADVFLVIGANMADCHPILFLRMMDRVKAGAKLIVVDPRRTATAAKADLYLPVRPGTDLALLNGLLRLIVDAGHTDEEFIAEFTDGWDALPEHLADYPADRVAEITGIAEADLRQAAEWIGTAGNWVSLWTMGLNQSTHGTWHTNALCNLHLATGAICRTGSGPFSLTGQPNAMGGREMGYMGPGLPGQRAVLDPAQRTEVEERWGVAPGTLHTNLGRGTVDLFEELGEGKIKALWVICTNPVASMANRDKVIKALTNAEFVVVQDAFADVETASYADVVLPAALWSESEGVMINSERNLTLTTPLLHAPGQALPDWQIICRIAQEMGFDEGFDFPDASAVFDEITGFHNPRTGWDLRGVDYSRLRSGPVQWPAAPGGPDRNPIRYLNDGVSQELFVDEDGNTPRLAFATPSRRAQFFARPYLPPAEMPDDDFPLTLTTGRLPHQWHTMTKTRKVAKLMKLNPSTFVEVHPVDAQRLGIADGDRVEIRSRRGVAYAPAVVTEKITAGTCFVPMHFADATGADLAINAVTNDAVDPDSLQPEFKACAVALAPAPLPAAAASGEPLTDTTALLASAFGSQVADEPVTLTVAERAYLTGLLAGLRTSPPDGQVPAVPAHAPLSDTSRAWIDGVLAGIFSRVPVPEGPSAATPPVGAEAAPGPAQRTVSVVWASQTGTVEEYIPTLTAALGEAGLAVRESSADQVSIDALTGDVLFVVASTGDGDAPDSGVALWDSLASVESDDELSDLRYSVLGFGDSSYADFCGFARKLDARLHDLGATRVVDRASCEPDYEDHAAAWQRRVLEALAGADEAVAGDDGPEAESSTAGAALPAAAVPTTFSRKHPLSTELVENTRLTGPESDKDVRRFAFALPEGTLTYSAGDALGVWPTNRPAVVEEWLARTGLDAEQAVTVKGETRPLVDALTDHFDITRITPDLLRWLHRHHPDEGFAELAAHPADLRAWSWGRQAVDLLAEHPVNAPFDDWLAVLKPLTPRLYSISSSPLADPTRVEITVSAVRFTPTTPDGPAATQRHGVCSTYLADAEPGSPMRIFVAPNAKFGPPDDGGAPMIMVGPGTGVAPFRGFLHDRERTGATGQNWLFFGERHEATDYLYRDELAKMRSTGVLTKLDLAFSRDQEEKVYVQDRMRANAEELWSWIHRGAHVYVCGDADQMARDVDDALREIVAEQGRMSPHMADSYVAALAAEHRYVRDVY</sequence>
<dbReference type="SUPFAM" id="SSF52218">
    <property type="entry name" value="Flavoproteins"/>
    <property type="match status" value="1"/>
</dbReference>
<dbReference type="InterPro" id="IPR029039">
    <property type="entry name" value="Flavoprotein-like_sf"/>
</dbReference>
<comment type="cofactor">
    <cofactor evidence="4">
        <name>FAD</name>
        <dbReference type="ChEBI" id="CHEBI:57692"/>
    </cofactor>
</comment>
<dbReference type="SUPFAM" id="SSF50692">
    <property type="entry name" value="ADC-like"/>
    <property type="match status" value="1"/>
</dbReference>
<gene>
    <name evidence="22" type="ORF">GOARA_043_00620</name>
</gene>
<dbReference type="Gene3D" id="3.40.50.740">
    <property type="match status" value="1"/>
</dbReference>
<dbReference type="STRING" id="1073574.GOARA_043_00620"/>
<dbReference type="CDD" id="cd02791">
    <property type="entry name" value="MopB_CT_Nitrate-R-NapA-like"/>
    <property type="match status" value="1"/>
</dbReference>
<dbReference type="Pfam" id="PF04879">
    <property type="entry name" value="Molybdop_Fe4S4"/>
    <property type="match status" value="1"/>
</dbReference>
<evidence type="ECO:0000256" key="5">
    <source>
        <dbReference type="ARBA" id="ARBA00008747"/>
    </source>
</evidence>
<evidence type="ECO:0000256" key="2">
    <source>
        <dbReference type="ARBA" id="ARBA00001942"/>
    </source>
</evidence>
<evidence type="ECO:0000259" key="20">
    <source>
        <dbReference type="PROSITE" id="PS51384"/>
    </source>
</evidence>
<dbReference type="Gene3D" id="2.40.40.20">
    <property type="match status" value="1"/>
</dbReference>
<keyword evidence="7" id="KW-0004">4Fe-4S</keyword>
<keyword evidence="15" id="KW-0408">Iron</keyword>
<keyword evidence="9" id="KW-0285">Flavoprotein</keyword>
<evidence type="ECO:0000256" key="15">
    <source>
        <dbReference type="ARBA" id="ARBA00023004"/>
    </source>
</evidence>
<dbReference type="InterPro" id="IPR039261">
    <property type="entry name" value="FNR_nucleotide-bd"/>
</dbReference>
<dbReference type="PANTHER" id="PTHR43105">
    <property type="entry name" value="RESPIRATORY NITRATE REDUCTASE"/>
    <property type="match status" value="1"/>
</dbReference>
<dbReference type="InterPro" id="IPR001433">
    <property type="entry name" value="OxRdtase_FAD/NAD-bd"/>
</dbReference>
<dbReference type="SMART" id="SM00926">
    <property type="entry name" value="Molybdop_Fe4S4"/>
    <property type="match status" value="1"/>
</dbReference>
<evidence type="ECO:0000256" key="1">
    <source>
        <dbReference type="ARBA" id="ARBA00001917"/>
    </source>
</evidence>
<dbReference type="PROSITE" id="PS51669">
    <property type="entry name" value="4FE4S_MOW_BIS_MGD"/>
    <property type="match status" value="1"/>
</dbReference>
<name>G7H126_9ACTN</name>
<dbReference type="FunFam" id="2.40.40.20:FF:000005">
    <property type="entry name" value="Periplasmic nitrate reductase"/>
    <property type="match status" value="1"/>
</dbReference>
<dbReference type="SUPFAM" id="SSF52343">
    <property type="entry name" value="Ferredoxin reductase-like, C-terminal NADP-linked domain"/>
    <property type="match status" value="1"/>
</dbReference>
<dbReference type="PROSITE" id="PS00551">
    <property type="entry name" value="MOLYBDOPTERIN_PROK_1"/>
    <property type="match status" value="1"/>
</dbReference>
<evidence type="ECO:0000256" key="6">
    <source>
        <dbReference type="ARBA" id="ARBA00012604"/>
    </source>
</evidence>
<comment type="cofactor">
    <cofactor evidence="2">
        <name>Mo-bis(molybdopterin guanine dinucleotide)</name>
        <dbReference type="ChEBI" id="CHEBI:60539"/>
    </cofactor>
</comment>
<evidence type="ECO:0000313" key="22">
    <source>
        <dbReference type="EMBL" id="GAB09587.1"/>
    </source>
</evidence>
<evidence type="ECO:0000256" key="16">
    <source>
        <dbReference type="ARBA" id="ARBA00023014"/>
    </source>
</evidence>
<dbReference type="SUPFAM" id="SSF53706">
    <property type="entry name" value="Formate dehydrogenase/DMSO reductase, domains 1-3"/>
    <property type="match status" value="1"/>
</dbReference>
<dbReference type="EC" id="1.8.1.2" evidence="6"/>
<accession>G7H126</accession>
<evidence type="ECO:0000256" key="11">
    <source>
        <dbReference type="ARBA" id="ARBA00022723"/>
    </source>
</evidence>
<dbReference type="InterPro" id="IPR001709">
    <property type="entry name" value="Flavoprot_Pyr_Nucl_cyt_Rdtase"/>
</dbReference>
<dbReference type="EMBL" id="BAEE01000043">
    <property type="protein sequence ID" value="GAB09587.1"/>
    <property type="molecule type" value="Genomic_DNA"/>
</dbReference>
<dbReference type="PROSITE" id="PS51384">
    <property type="entry name" value="FAD_FR"/>
    <property type="match status" value="1"/>
</dbReference>
<comment type="similarity">
    <text evidence="5">Belongs to the prokaryotic molybdopterin-containing oxidoreductase family. NasA/NapA/NarB subfamily.</text>
</comment>
<dbReference type="GO" id="GO:0046872">
    <property type="term" value="F:metal ion binding"/>
    <property type="evidence" value="ECO:0007669"/>
    <property type="project" value="UniProtKB-KW"/>
</dbReference>
<evidence type="ECO:0000313" key="23">
    <source>
        <dbReference type="Proteomes" id="UP000035088"/>
    </source>
</evidence>
<dbReference type="Gene3D" id="1.20.990.10">
    <property type="entry name" value="NADPH-cytochrome p450 Reductase, Chain A, domain 3"/>
    <property type="match status" value="1"/>
</dbReference>
<dbReference type="Pfam" id="PF00384">
    <property type="entry name" value="Molybdopterin"/>
    <property type="match status" value="1"/>
</dbReference>
<dbReference type="PROSITE" id="PS50902">
    <property type="entry name" value="FLAVODOXIN_LIKE"/>
    <property type="match status" value="1"/>
</dbReference>
<dbReference type="Gene3D" id="3.40.228.10">
    <property type="entry name" value="Dimethylsulfoxide Reductase, domain 2"/>
    <property type="match status" value="1"/>
</dbReference>
<evidence type="ECO:0000256" key="13">
    <source>
        <dbReference type="ARBA" id="ARBA00022857"/>
    </source>
</evidence>
<dbReference type="InterPro" id="IPR006655">
    <property type="entry name" value="Mopterin_OxRdtase_prok_CS"/>
</dbReference>
<keyword evidence="12" id="KW-0274">FAD</keyword>
<feature type="domain" description="FAD-binding FR-type" evidence="20">
    <location>
        <begin position="1010"/>
        <end position="1229"/>
    </location>
</feature>
<evidence type="ECO:0000256" key="9">
    <source>
        <dbReference type="ARBA" id="ARBA00022630"/>
    </source>
</evidence>
<dbReference type="Pfam" id="PF01568">
    <property type="entry name" value="Molydop_binding"/>
    <property type="match status" value="1"/>
</dbReference>
<keyword evidence="17" id="KW-0534">Nitrate assimilation</keyword>
<evidence type="ECO:0000256" key="10">
    <source>
        <dbReference type="ARBA" id="ARBA00022643"/>
    </source>
</evidence>
<evidence type="ECO:0000259" key="19">
    <source>
        <dbReference type="PROSITE" id="PS50902"/>
    </source>
</evidence>
<keyword evidence="16" id="KW-0411">Iron-sulfur</keyword>
<dbReference type="CDD" id="cd02754">
    <property type="entry name" value="MopB_Nitrate-R-NapA-like"/>
    <property type="match status" value="1"/>
</dbReference>
<evidence type="ECO:0000256" key="7">
    <source>
        <dbReference type="ARBA" id="ARBA00022485"/>
    </source>
</evidence>
<feature type="domain" description="4Fe-4S Mo/W bis-MGD-type" evidence="21">
    <location>
        <begin position="7"/>
        <end position="66"/>
    </location>
</feature>
<dbReference type="FunFam" id="3.40.50.80:FF:000001">
    <property type="entry name" value="NADPH--cytochrome P450 reductase 1"/>
    <property type="match status" value="1"/>
</dbReference>
<keyword evidence="23" id="KW-1185">Reference proteome</keyword>
<evidence type="ECO:0000256" key="4">
    <source>
        <dbReference type="ARBA" id="ARBA00001974"/>
    </source>
</evidence>
<feature type="domain" description="Flavodoxin-like" evidence="19">
    <location>
        <begin position="834"/>
        <end position="971"/>
    </location>
</feature>
<comment type="caution">
    <text evidence="22">The sequence shown here is derived from an EMBL/GenBank/DDBJ whole genome shotgun (WGS) entry which is preliminary data.</text>
</comment>
<dbReference type="InterPro" id="IPR008254">
    <property type="entry name" value="Flavodoxin/NO_synth"/>
</dbReference>
<dbReference type="Gene3D" id="3.40.50.360">
    <property type="match status" value="1"/>
</dbReference>
<evidence type="ECO:0000256" key="17">
    <source>
        <dbReference type="ARBA" id="ARBA00023063"/>
    </source>
</evidence>
<evidence type="ECO:0000259" key="21">
    <source>
        <dbReference type="PROSITE" id="PS51669"/>
    </source>
</evidence>
<dbReference type="GO" id="GO:0010181">
    <property type="term" value="F:FMN binding"/>
    <property type="evidence" value="ECO:0007669"/>
    <property type="project" value="InterPro"/>
</dbReference>
<keyword evidence="14" id="KW-0560">Oxidoreductase</keyword>
<comment type="cofactor">
    <cofactor evidence="3">
        <name>[4Fe-4S] cluster</name>
        <dbReference type="ChEBI" id="CHEBI:49883"/>
    </cofactor>
</comment>
<dbReference type="Gene3D" id="3.40.50.80">
    <property type="entry name" value="Nucleotide-binding domain of ferredoxin-NADP reductase (FNR) module"/>
    <property type="match status" value="1"/>
</dbReference>
<dbReference type="Gene3D" id="2.20.25.90">
    <property type="entry name" value="ADC-like domains"/>
    <property type="match status" value="1"/>
</dbReference>
<evidence type="ECO:0000256" key="3">
    <source>
        <dbReference type="ARBA" id="ARBA00001966"/>
    </source>
</evidence>
<dbReference type="Pfam" id="PF00258">
    <property type="entry name" value="Flavodoxin_1"/>
    <property type="match status" value="1"/>
</dbReference>
<dbReference type="InterPro" id="IPR009010">
    <property type="entry name" value="Asp_de-COase-like_dom_sf"/>
</dbReference>
<dbReference type="PANTHER" id="PTHR43105:SF9">
    <property type="entry name" value="NADPH-FE(3+) OXIDOREDUCTASE SUBUNIT ALPHA"/>
    <property type="match status" value="1"/>
</dbReference>
<dbReference type="InterPro" id="IPR050123">
    <property type="entry name" value="Prok_molybdopt-oxidoreductase"/>
</dbReference>
<dbReference type="GO" id="GO:0004783">
    <property type="term" value="F:sulfite reductase (NADPH) activity"/>
    <property type="evidence" value="ECO:0007669"/>
    <property type="project" value="UniProtKB-EC"/>
</dbReference>
<dbReference type="InterPro" id="IPR006963">
    <property type="entry name" value="Mopterin_OxRdtase_4Fe-4S_dom"/>
</dbReference>
<dbReference type="Pfam" id="PF00175">
    <property type="entry name" value="NAD_binding_1"/>
    <property type="match status" value="1"/>
</dbReference>
<dbReference type="InterPro" id="IPR017938">
    <property type="entry name" value="Riboflavin_synthase-like_b-brl"/>
</dbReference>
<protein>
    <recommendedName>
        <fullName evidence="6">assimilatory sulfite reductase (NADPH)</fullName>
        <ecNumber evidence="6">1.8.1.2</ecNumber>
    </recommendedName>
</protein>
<dbReference type="RefSeq" id="WP_007321662.1">
    <property type="nucleotide sequence ID" value="NZ_BAEE01000043.1"/>
</dbReference>
<evidence type="ECO:0000256" key="14">
    <source>
        <dbReference type="ARBA" id="ARBA00023002"/>
    </source>
</evidence>
<dbReference type="SUPFAM" id="SSF63380">
    <property type="entry name" value="Riboflavin synthase domain-like"/>
    <property type="match status" value="1"/>
</dbReference>
<dbReference type="PRINTS" id="PR00369">
    <property type="entry name" value="FLAVODOXIN"/>
</dbReference>
<dbReference type="InterPro" id="IPR027467">
    <property type="entry name" value="MopterinOxRdtase_cofactor_BS"/>
</dbReference>
<dbReference type="PRINTS" id="PR00371">
    <property type="entry name" value="FPNCR"/>
</dbReference>
<organism evidence="22 23">
    <name type="scientific">Gordonia araii NBRC 100433</name>
    <dbReference type="NCBI Taxonomy" id="1073574"/>
    <lineage>
        <taxon>Bacteria</taxon>
        <taxon>Bacillati</taxon>
        <taxon>Actinomycetota</taxon>
        <taxon>Actinomycetes</taxon>
        <taxon>Mycobacteriales</taxon>
        <taxon>Gordoniaceae</taxon>
        <taxon>Gordonia</taxon>
    </lineage>
</organism>
<dbReference type="InterPro" id="IPR017927">
    <property type="entry name" value="FAD-bd_FR_type"/>
</dbReference>
<keyword evidence="10" id="KW-0288">FMN</keyword>
<dbReference type="Proteomes" id="UP000035088">
    <property type="component" value="Unassembled WGS sequence"/>
</dbReference>
<dbReference type="CDD" id="cd06199">
    <property type="entry name" value="SiR"/>
    <property type="match status" value="1"/>
</dbReference>
<proteinExistence type="inferred from homology"/>
<dbReference type="InterPro" id="IPR001094">
    <property type="entry name" value="Flavdoxin-like"/>
</dbReference>
<dbReference type="InterPro" id="IPR006656">
    <property type="entry name" value="Mopterin_OxRdtase"/>
</dbReference>
<keyword evidence="13" id="KW-0521">NADP</keyword>
<evidence type="ECO:0000256" key="18">
    <source>
        <dbReference type="ARBA" id="ARBA00052219"/>
    </source>
</evidence>
<dbReference type="Pfam" id="PF00667">
    <property type="entry name" value="FAD_binding_1"/>
    <property type="match status" value="1"/>
</dbReference>
<keyword evidence="11" id="KW-0479">Metal-binding</keyword>
<evidence type="ECO:0000256" key="12">
    <source>
        <dbReference type="ARBA" id="ARBA00022827"/>
    </source>
</evidence>
<reference evidence="22 23" key="1">
    <citation type="submission" date="2011-11" db="EMBL/GenBank/DDBJ databases">
        <title>Whole genome shotgun sequence of Gordonia araii NBRC 100433.</title>
        <authorList>
            <person name="Yoshida Y."/>
            <person name="Hosoyama A."/>
            <person name="Tsuchikane K."/>
            <person name="Katsumata H."/>
            <person name="Yamazaki S."/>
            <person name="Fujita N."/>
        </authorList>
    </citation>
    <scope>NUCLEOTIDE SEQUENCE [LARGE SCALE GENOMIC DNA]</scope>
    <source>
        <strain evidence="22 23">NBRC 100433</strain>
    </source>
</reference>
<dbReference type="InterPro" id="IPR041957">
    <property type="entry name" value="CT_Nitrate-R-NapA-like"/>
</dbReference>
<dbReference type="InterPro" id="IPR003097">
    <property type="entry name" value="CysJ-like_FAD-binding"/>
</dbReference>
<dbReference type="GO" id="GO:0043546">
    <property type="term" value="F:molybdopterin cofactor binding"/>
    <property type="evidence" value="ECO:0007669"/>
    <property type="project" value="InterPro"/>
</dbReference>
<dbReference type="GO" id="GO:0042128">
    <property type="term" value="P:nitrate assimilation"/>
    <property type="evidence" value="ECO:0007669"/>
    <property type="project" value="UniProtKB-KW"/>
</dbReference>
<comment type="cofactor">
    <cofactor evidence="1">
        <name>FMN</name>
        <dbReference type="ChEBI" id="CHEBI:58210"/>
    </cofactor>
</comment>
<dbReference type="Gene3D" id="2.40.30.10">
    <property type="entry name" value="Translation factors"/>
    <property type="match status" value="1"/>
</dbReference>
<keyword evidence="8" id="KW-0500">Molybdenum</keyword>
<dbReference type="InterPro" id="IPR023173">
    <property type="entry name" value="NADPH_Cyt_P450_Rdtase_alpha"/>
</dbReference>
<dbReference type="OrthoDB" id="7376058at2"/>
<dbReference type="GO" id="GO:0016020">
    <property type="term" value="C:membrane"/>
    <property type="evidence" value="ECO:0007669"/>
    <property type="project" value="TreeGrafter"/>
</dbReference>